<feature type="transmembrane region" description="Helical" evidence="1">
    <location>
        <begin position="74"/>
        <end position="95"/>
    </location>
</feature>
<keyword evidence="1" id="KW-0472">Membrane</keyword>
<evidence type="ECO:0000313" key="3">
    <source>
        <dbReference type="Proteomes" id="UP000887159"/>
    </source>
</evidence>
<keyword evidence="1" id="KW-0812">Transmembrane</keyword>
<sequence length="123" mass="13897">MVDVQLASPAFSPETVGRYWLCEGEHCREQKTISLVERIGVVRAYTFLEKDQTSNGPCSIHRPAIMRAVNRRSFVIILFTFSMFSSLTEVVGLSLRELSETLSCTLKRVNPSYTHFMDSSLSS</sequence>
<name>A0A8X6SQW4_TRICX</name>
<proteinExistence type="predicted"/>
<reference evidence="2" key="1">
    <citation type="submission" date="2020-08" db="EMBL/GenBank/DDBJ databases">
        <title>Multicomponent nature underlies the extraordinary mechanical properties of spider dragline silk.</title>
        <authorList>
            <person name="Kono N."/>
            <person name="Nakamura H."/>
            <person name="Mori M."/>
            <person name="Yoshida Y."/>
            <person name="Ohtoshi R."/>
            <person name="Malay A.D."/>
            <person name="Moran D.A.P."/>
            <person name="Tomita M."/>
            <person name="Numata K."/>
            <person name="Arakawa K."/>
        </authorList>
    </citation>
    <scope>NUCLEOTIDE SEQUENCE</scope>
</reference>
<keyword evidence="3" id="KW-1185">Reference proteome</keyword>
<dbReference type="AlphaFoldDB" id="A0A8X6SQW4"/>
<protein>
    <submittedName>
        <fullName evidence="2">Uncharacterized protein</fullName>
    </submittedName>
</protein>
<organism evidence="2 3">
    <name type="scientific">Trichonephila clavipes</name>
    <name type="common">Golden silk orbweaver</name>
    <name type="synonym">Nephila clavipes</name>
    <dbReference type="NCBI Taxonomy" id="2585209"/>
    <lineage>
        <taxon>Eukaryota</taxon>
        <taxon>Metazoa</taxon>
        <taxon>Ecdysozoa</taxon>
        <taxon>Arthropoda</taxon>
        <taxon>Chelicerata</taxon>
        <taxon>Arachnida</taxon>
        <taxon>Araneae</taxon>
        <taxon>Araneomorphae</taxon>
        <taxon>Entelegynae</taxon>
        <taxon>Araneoidea</taxon>
        <taxon>Nephilidae</taxon>
        <taxon>Trichonephila</taxon>
    </lineage>
</organism>
<dbReference type="Proteomes" id="UP000887159">
    <property type="component" value="Unassembled WGS sequence"/>
</dbReference>
<evidence type="ECO:0000256" key="1">
    <source>
        <dbReference type="SAM" id="Phobius"/>
    </source>
</evidence>
<gene>
    <name evidence="2" type="ORF">TNCV_3384141</name>
</gene>
<keyword evidence="1" id="KW-1133">Transmembrane helix</keyword>
<dbReference type="EMBL" id="BMAU01021347">
    <property type="protein sequence ID" value="GFY17921.1"/>
    <property type="molecule type" value="Genomic_DNA"/>
</dbReference>
<comment type="caution">
    <text evidence="2">The sequence shown here is derived from an EMBL/GenBank/DDBJ whole genome shotgun (WGS) entry which is preliminary data.</text>
</comment>
<evidence type="ECO:0000313" key="2">
    <source>
        <dbReference type="EMBL" id="GFY17921.1"/>
    </source>
</evidence>
<accession>A0A8X6SQW4</accession>